<reference evidence="2 5" key="2">
    <citation type="submission" date="2018-01" db="EMBL/GenBank/DDBJ databases">
        <title>Complete genome sequence of Caulobacter flavus RHGG3.</title>
        <authorList>
            <person name="Yang E."/>
        </authorList>
    </citation>
    <scope>NUCLEOTIDE SEQUENCE [LARGE SCALE GENOMIC DNA]</scope>
    <source>
        <strain evidence="2 5">RHGG3</strain>
    </source>
</reference>
<evidence type="ECO:0000256" key="1">
    <source>
        <dbReference type="SAM" id="Phobius"/>
    </source>
</evidence>
<keyword evidence="5" id="KW-1185">Reference proteome</keyword>
<evidence type="ECO:0000313" key="5">
    <source>
        <dbReference type="Proteomes" id="UP000281192"/>
    </source>
</evidence>
<evidence type="ECO:0008006" key="6">
    <source>
        <dbReference type="Google" id="ProtNLM"/>
    </source>
</evidence>
<proteinExistence type="predicted"/>
<dbReference type="KEGG" id="cfh:C1707_13880"/>
<dbReference type="EMBL" id="PJRQ01000009">
    <property type="protein sequence ID" value="PLR18575.1"/>
    <property type="molecule type" value="Genomic_DNA"/>
</dbReference>
<dbReference type="EMBL" id="CP026100">
    <property type="protein sequence ID" value="AYV47263.1"/>
    <property type="molecule type" value="Genomic_DNA"/>
</dbReference>
<feature type="transmembrane region" description="Helical" evidence="1">
    <location>
        <begin position="62"/>
        <end position="83"/>
    </location>
</feature>
<dbReference type="Proteomes" id="UP000281192">
    <property type="component" value="Chromosome"/>
</dbReference>
<gene>
    <name evidence="2" type="ORF">C1707_13880</name>
    <name evidence="3" type="ORF">CFHF_05025</name>
</gene>
<dbReference type="RefSeq" id="WP_101711930.1">
    <property type="nucleotide sequence ID" value="NZ_CP026100.1"/>
</dbReference>
<sequence length="114" mass="11750">MPQLLVEVLWKGLLGGLVTALIVLASKKGNVLPGILPLAPTFAIIALLAVGSKGEAGGFRAACLAGAKTIPAYLVFLGASWLLVDRVDYRLAILGGVAAWLVAALAIFLAPKFL</sequence>
<feature type="transmembrane region" description="Helical" evidence="1">
    <location>
        <begin position="7"/>
        <end position="25"/>
    </location>
</feature>
<keyword evidence="1" id="KW-1133">Transmembrane helix</keyword>
<dbReference type="Pfam" id="PF06942">
    <property type="entry name" value="GlpM"/>
    <property type="match status" value="1"/>
</dbReference>
<feature type="transmembrane region" description="Helical" evidence="1">
    <location>
        <begin position="89"/>
        <end position="110"/>
    </location>
</feature>
<organism evidence="3 4">
    <name type="scientific">Caulobacter flavus</name>
    <dbReference type="NCBI Taxonomy" id="1679497"/>
    <lineage>
        <taxon>Bacteria</taxon>
        <taxon>Pseudomonadati</taxon>
        <taxon>Pseudomonadota</taxon>
        <taxon>Alphaproteobacteria</taxon>
        <taxon>Caulobacterales</taxon>
        <taxon>Caulobacteraceae</taxon>
        <taxon>Caulobacter</taxon>
    </lineage>
</organism>
<evidence type="ECO:0000313" key="2">
    <source>
        <dbReference type="EMBL" id="AYV47263.1"/>
    </source>
</evidence>
<keyword evidence="1" id="KW-0472">Membrane</keyword>
<dbReference type="OrthoDB" id="8088651at2"/>
<evidence type="ECO:0000313" key="4">
    <source>
        <dbReference type="Proteomes" id="UP000234483"/>
    </source>
</evidence>
<keyword evidence="1" id="KW-0812">Transmembrane</keyword>
<protein>
    <recommendedName>
        <fullName evidence="6">DUF3147 domain-containing protein</fullName>
    </recommendedName>
</protein>
<evidence type="ECO:0000313" key="3">
    <source>
        <dbReference type="EMBL" id="PLR18575.1"/>
    </source>
</evidence>
<dbReference type="AlphaFoldDB" id="A0A2N5CXR4"/>
<dbReference type="Proteomes" id="UP000234483">
    <property type="component" value="Unassembled WGS sequence"/>
</dbReference>
<reference evidence="3 4" key="1">
    <citation type="submission" date="2017-12" db="EMBL/GenBank/DDBJ databases">
        <title>The genome sequence of Caulobacter flavus CGMCC1 15093.</title>
        <authorList>
            <person name="Gao J."/>
            <person name="Mao X."/>
            <person name="Sun J."/>
        </authorList>
    </citation>
    <scope>NUCLEOTIDE SEQUENCE [LARGE SCALE GENOMIC DNA]</scope>
    <source>
        <strain evidence="3 4">CGMCC1 15093</strain>
    </source>
</reference>
<dbReference type="InterPro" id="IPR009707">
    <property type="entry name" value="GlpM/YdgC"/>
</dbReference>
<name>A0A2N5CXR4_9CAUL</name>
<feature type="transmembrane region" description="Helical" evidence="1">
    <location>
        <begin position="31"/>
        <end position="50"/>
    </location>
</feature>
<accession>A0A2N5CXR4</accession>